<dbReference type="Proteomes" id="UP000274131">
    <property type="component" value="Unassembled WGS sequence"/>
</dbReference>
<gene>
    <name evidence="1" type="ORF">EVEC_LOCUS11602</name>
</gene>
<accession>A0A0N4VN56</accession>
<protein>
    <submittedName>
        <fullName evidence="1 3">Uncharacterized protein</fullName>
    </submittedName>
</protein>
<dbReference type="EMBL" id="UXUI01012366">
    <property type="protein sequence ID" value="VDD96851.1"/>
    <property type="molecule type" value="Genomic_DNA"/>
</dbReference>
<organism evidence="3">
    <name type="scientific">Enterobius vermicularis</name>
    <name type="common">Human pinworm</name>
    <dbReference type="NCBI Taxonomy" id="51028"/>
    <lineage>
        <taxon>Eukaryota</taxon>
        <taxon>Metazoa</taxon>
        <taxon>Ecdysozoa</taxon>
        <taxon>Nematoda</taxon>
        <taxon>Chromadorea</taxon>
        <taxon>Rhabditida</taxon>
        <taxon>Spirurina</taxon>
        <taxon>Oxyuridomorpha</taxon>
        <taxon>Oxyuroidea</taxon>
        <taxon>Oxyuridae</taxon>
        <taxon>Enterobius</taxon>
    </lineage>
</organism>
<sequence>MTGEEESGGKDGCRIQRDSCKSNYEPTFFCFAFISLTAKRKKQIWRIETVVFGVPFDGAFVDGVVDGIDVCVGGCGGGGCGDGGNSNIVVFAFVTLRHLEKRVKEEAGEREEYDRGKSEKEVRCGVVY</sequence>
<reference evidence="1 2" key="2">
    <citation type="submission" date="2018-10" db="EMBL/GenBank/DDBJ databases">
        <authorList>
            <consortium name="Pathogen Informatics"/>
        </authorList>
    </citation>
    <scope>NUCLEOTIDE SEQUENCE [LARGE SCALE GENOMIC DNA]</scope>
</reference>
<evidence type="ECO:0000313" key="2">
    <source>
        <dbReference type="Proteomes" id="UP000274131"/>
    </source>
</evidence>
<name>A0A0N4VN56_ENTVE</name>
<evidence type="ECO:0000313" key="1">
    <source>
        <dbReference type="EMBL" id="VDD96851.1"/>
    </source>
</evidence>
<reference evidence="3" key="1">
    <citation type="submission" date="2017-02" db="UniProtKB">
        <authorList>
            <consortium name="WormBaseParasite"/>
        </authorList>
    </citation>
    <scope>IDENTIFICATION</scope>
</reference>
<dbReference type="AlphaFoldDB" id="A0A0N4VN56"/>
<keyword evidence="2" id="KW-1185">Reference proteome</keyword>
<dbReference type="WBParaSite" id="EVEC_0001240201-mRNA-1">
    <property type="protein sequence ID" value="EVEC_0001240201-mRNA-1"/>
    <property type="gene ID" value="EVEC_0001240201"/>
</dbReference>
<proteinExistence type="predicted"/>
<evidence type="ECO:0000313" key="3">
    <source>
        <dbReference type="WBParaSite" id="EVEC_0001240201-mRNA-1"/>
    </source>
</evidence>